<dbReference type="Proteomes" id="UP001175226">
    <property type="component" value="Unassembled WGS sequence"/>
</dbReference>
<dbReference type="Pfam" id="PF00439">
    <property type="entry name" value="Bromodomain"/>
    <property type="match status" value="1"/>
</dbReference>
<feature type="compositionally biased region" description="Low complexity" evidence="3">
    <location>
        <begin position="8"/>
        <end position="27"/>
    </location>
</feature>
<accession>A0AA39MIL5</accession>
<dbReference type="PANTHER" id="PTHR22881">
    <property type="entry name" value="BROMODOMAIN CONTAINING PROTEIN"/>
    <property type="match status" value="1"/>
</dbReference>
<evidence type="ECO:0000313" key="5">
    <source>
        <dbReference type="EMBL" id="KAK0435183.1"/>
    </source>
</evidence>
<evidence type="ECO:0000256" key="2">
    <source>
        <dbReference type="PROSITE-ProRule" id="PRU00035"/>
    </source>
</evidence>
<dbReference type="PROSITE" id="PS00633">
    <property type="entry name" value="BROMODOMAIN_1"/>
    <property type="match status" value="1"/>
</dbReference>
<dbReference type="InterPro" id="IPR036427">
    <property type="entry name" value="Bromodomain-like_sf"/>
</dbReference>
<keyword evidence="1 2" id="KW-0103">Bromodomain</keyword>
<dbReference type="EMBL" id="JAUEPT010000065">
    <property type="protein sequence ID" value="KAK0435183.1"/>
    <property type="molecule type" value="Genomic_DNA"/>
</dbReference>
<dbReference type="InterPro" id="IPR001487">
    <property type="entry name" value="Bromodomain"/>
</dbReference>
<gene>
    <name evidence="5" type="ORF">EV421DRAFT_1740433</name>
</gene>
<evidence type="ECO:0000313" key="6">
    <source>
        <dbReference type="Proteomes" id="UP001175226"/>
    </source>
</evidence>
<dbReference type="SMART" id="SM00297">
    <property type="entry name" value="BROMO"/>
    <property type="match status" value="1"/>
</dbReference>
<sequence length="676" mass="74696">MDVDDESFSVSVDLDSDDSPPSYRSTPQATSSRYADSPQPHFADSPQPTLPRLTLKLPSLKSLQATAHVENKPRKSHTSTTVSKRKKGTKSSGYEYGVPPPPKVPRPVKLKPLKEVLSKIIAQIKRKDAYAFFLSPVDVSLVPGYTNVVKHPMDLGTMTSKVEKGRYRSLEEFTSDFRLVTGNAKSFNPPGSIYHTEAERIEAAGLDMIARSAGTVIQYETEWTVDVVGDDDLEGVSDGAFDSNQAMDVDEVIPEPAATTTVTEEDFGRRRSTRAPYKKPAPAAPKTTVSESIEDGRLPGSKDGLGDFPPGSDLARVMLELKVKGKRYRTKKERLRFEKEGPPYAADGSLDYTESEHAGRSTIKYLMSLLPVEDPFSILSVLVPEGNPAKLILVPIYSTEPPTSTTSASTPQFLSTETPPPRPYSTTPQPQQPLNPVPVTLPPTRPPLVIDNPPKRKQWNLVKGVTARARGREEGGEAIKEKDGRPREAHPVDWGSFACVEGELWDSGEELKQTLEDDVAEEESYIQDIVYGGVEGLAYVNSLSEFVGQTGWVAEWVKENIVNPIVGDPHFSEKIDMEALIQRPEELFESEDVWHGKVFVKREQVLETTEELGAVLEYVAERLKDLAAAGEKRTDDDEEMKNLRMNLLALAKRAPLDSIATLPTELIPEHIRGLLQ</sequence>
<dbReference type="GO" id="GO:0005634">
    <property type="term" value="C:nucleus"/>
    <property type="evidence" value="ECO:0007669"/>
    <property type="project" value="TreeGrafter"/>
</dbReference>
<dbReference type="AlphaFoldDB" id="A0AA39MIL5"/>
<name>A0AA39MIL5_9AGAR</name>
<organism evidence="5 6">
    <name type="scientific">Armillaria borealis</name>
    <dbReference type="NCBI Taxonomy" id="47425"/>
    <lineage>
        <taxon>Eukaryota</taxon>
        <taxon>Fungi</taxon>
        <taxon>Dikarya</taxon>
        <taxon>Basidiomycota</taxon>
        <taxon>Agaricomycotina</taxon>
        <taxon>Agaricomycetes</taxon>
        <taxon>Agaricomycetidae</taxon>
        <taxon>Agaricales</taxon>
        <taxon>Marasmiineae</taxon>
        <taxon>Physalacriaceae</taxon>
        <taxon>Armillaria</taxon>
    </lineage>
</organism>
<dbReference type="SUPFAM" id="SSF47370">
    <property type="entry name" value="Bromodomain"/>
    <property type="match status" value="1"/>
</dbReference>
<feature type="compositionally biased region" description="Pro residues" evidence="3">
    <location>
        <begin position="430"/>
        <end position="443"/>
    </location>
</feature>
<feature type="region of interest" description="Disordered" evidence="3">
    <location>
        <begin position="470"/>
        <end position="492"/>
    </location>
</feature>
<dbReference type="GO" id="GO:0006357">
    <property type="term" value="P:regulation of transcription by RNA polymerase II"/>
    <property type="evidence" value="ECO:0007669"/>
    <property type="project" value="TreeGrafter"/>
</dbReference>
<feature type="domain" description="Bromo" evidence="4">
    <location>
        <begin position="125"/>
        <end position="195"/>
    </location>
</feature>
<dbReference type="InterPro" id="IPR018359">
    <property type="entry name" value="Bromodomain_CS"/>
</dbReference>
<protein>
    <recommendedName>
        <fullName evidence="4">Bromo domain-containing protein</fullName>
    </recommendedName>
</protein>
<dbReference type="PRINTS" id="PR00503">
    <property type="entry name" value="BROMODOMAIN"/>
</dbReference>
<reference evidence="5" key="1">
    <citation type="submission" date="2023-06" db="EMBL/GenBank/DDBJ databases">
        <authorList>
            <consortium name="Lawrence Berkeley National Laboratory"/>
            <person name="Ahrendt S."/>
            <person name="Sahu N."/>
            <person name="Indic B."/>
            <person name="Wong-Bajracharya J."/>
            <person name="Merenyi Z."/>
            <person name="Ke H.-M."/>
            <person name="Monk M."/>
            <person name="Kocsube S."/>
            <person name="Drula E."/>
            <person name="Lipzen A."/>
            <person name="Balint B."/>
            <person name="Henrissat B."/>
            <person name="Andreopoulos B."/>
            <person name="Martin F.M."/>
            <person name="Harder C.B."/>
            <person name="Rigling D."/>
            <person name="Ford K.L."/>
            <person name="Foster G.D."/>
            <person name="Pangilinan J."/>
            <person name="Papanicolaou A."/>
            <person name="Barry K."/>
            <person name="LaButti K."/>
            <person name="Viragh M."/>
            <person name="Koriabine M."/>
            <person name="Yan M."/>
            <person name="Riley R."/>
            <person name="Champramary S."/>
            <person name="Plett K.L."/>
            <person name="Tsai I.J."/>
            <person name="Slot J."/>
            <person name="Sipos G."/>
            <person name="Plett J."/>
            <person name="Nagy L.G."/>
            <person name="Grigoriev I.V."/>
        </authorList>
    </citation>
    <scope>NUCLEOTIDE SEQUENCE</scope>
    <source>
        <strain evidence="5">FPL87.14</strain>
    </source>
</reference>
<evidence type="ECO:0000259" key="4">
    <source>
        <dbReference type="PROSITE" id="PS50014"/>
    </source>
</evidence>
<dbReference type="PROSITE" id="PS50014">
    <property type="entry name" value="BROMODOMAIN_2"/>
    <property type="match status" value="1"/>
</dbReference>
<dbReference type="PANTHER" id="PTHR22881:SF27">
    <property type="entry name" value="BROMODOMAIN CONTAINING 7_9"/>
    <property type="match status" value="1"/>
</dbReference>
<keyword evidence="6" id="KW-1185">Reference proteome</keyword>
<feature type="region of interest" description="Disordered" evidence="3">
    <location>
        <begin position="1"/>
        <end position="107"/>
    </location>
</feature>
<proteinExistence type="predicted"/>
<dbReference type="Gene3D" id="1.20.920.10">
    <property type="entry name" value="Bromodomain-like"/>
    <property type="match status" value="1"/>
</dbReference>
<dbReference type="InterPro" id="IPR051831">
    <property type="entry name" value="Bromodomain_contain_prot"/>
</dbReference>
<dbReference type="GO" id="GO:0006325">
    <property type="term" value="P:chromatin organization"/>
    <property type="evidence" value="ECO:0007669"/>
    <property type="project" value="UniProtKB-ARBA"/>
</dbReference>
<feature type="region of interest" description="Disordered" evidence="3">
    <location>
        <begin position="260"/>
        <end position="309"/>
    </location>
</feature>
<comment type="caution">
    <text evidence="5">The sequence shown here is derived from an EMBL/GenBank/DDBJ whole genome shotgun (WGS) entry which is preliminary data.</text>
</comment>
<feature type="compositionally biased region" description="Basic and acidic residues" evidence="3">
    <location>
        <begin position="470"/>
        <end position="491"/>
    </location>
</feature>
<evidence type="ECO:0000256" key="3">
    <source>
        <dbReference type="SAM" id="MobiDB-lite"/>
    </source>
</evidence>
<feature type="region of interest" description="Disordered" evidence="3">
    <location>
        <begin position="400"/>
        <end position="443"/>
    </location>
</feature>
<feature type="compositionally biased region" description="Low complexity" evidence="3">
    <location>
        <begin position="400"/>
        <end position="411"/>
    </location>
</feature>
<evidence type="ECO:0000256" key="1">
    <source>
        <dbReference type="ARBA" id="ARBA00023117"/>
    </source>
</evidence>